<dbReference type="GO" id="GO:0031501">
    <property type="term" value="C:mannosyltransferase complex"/>
    <property type="evidence" value="ECO:0007669"/>
    <property type="project" value="TreeGrafter"/>
</dbReference>
<evidence type="ECO:0000256" key="5">
    <source>
        <dbReference type="ARBA" id="ARBA00022679"/>
    </source>
</evidence>
<evidence type="ECO:0000256" key="6">
    <source>
        <dbReference type="ARBA" id="ARBA00022692"/>
    </source>
</evidence>
<keyword evidence="6 10" id="KW-0812">Transmembrane</keyword>
<evidence type="ECO:0000256" key="2">
    <source>
        <dbReference type="ARBA" id="ARBA00004687"/>
    </source>
</evidence>
<dbReference type="GO" id="GO:0016020">
    <property type="term" value="C:membrane"/>
    <property type="evidence" value="ECO:0007669"/>
    <property type="project" value="GOC"/>
</dbReference>
<feature type="transmembrane region" description="Helical" evidence="10">
    <location>
        <begin position="99"/>
        <end position="121"/>
    </location>
</feature>
<dbReference type="UniPathway" id="UPA00196"/>
<reference evidence="13" key="1">
    <citation type="submission" date="2018-04" db="EMBL/GenBank/DDBJ databases">
        <authorList>
            <person name="Liu S."/>
            <person name="Wang Z."/>
            <person name="Li J."/>
        </authorList>
    </citation>
    <scope>NUCLEOTIDE SEQUENCE [LARGE SCALE GENOMIC DNA]</scope>
    <source>
        <strain evidence="13">S1194</strain>
    </source>
</reference>
<keyword evidence="13" id="KW-1185">Reference proteome</keyword>
<dbReference type="InterPro" id="IPR007315">
    <property type="entry name" value="PIG-V/Gpi18"/>
</dbReference>
<feature type="chain" id="PRO_5015768162" description="Integral membrane protein" evidence="11">
    <location>
        <begin position="20"/>
        <end position="376"/>
    </location>
</feature>
<dbReference type="GO" id="GO:0004376">
    <property type="term" value="F:GPI mannosyltransferase activity"/>
    <property type="evidence" value="ECO:0007669"/>
    <property type="project" value="InterPro"/>
</dbReference>
<feature type="transmembrane region" description="Helical" evidence="10">
    <location>
        <begin position="273"/>
        <end position="296"/>
    </location>
</feature>
<comment type="caution">
    <text evidence="12">The sequence shown here is derived from an EMBL/GenBank/DDBJ whole genome shotgun (WGS) entry which is preliminary data.</text>
</comment>
<evidence type="ECO:0000256" key="4">
    <source>
        <dbReference type="ARBA" id="ARBA00022676"/>
    </source>
</evidence>
<feature type="transmembrane region" description="Helical" evidence="10">
    <location>
        <begin position="216"/>
        <end position="235"/>
    </location>
</feature>
<name>A0A2U1T2A3_9MICO</name>
<feature type="transmembrane region" description="Helical" evidence="10">
    <location>
        <begin position="308"/>
        <end position="324"/>
    </location>
</feature>
<proteinExistence type="predicted"/>
<protein>
    <recommendedName>
        <fullName evidence="14">Integral membrane protein</fullName>
    </recommendedName>
</protein>
<feature type="transmembrane region" description="Helical" evidence="10">
    <location>
        <begin position="353"/>
        <end position="373"/>
    </location>
</feature>
<evidence type="ECO:0000256" key="11">
    <source>
        <dbReference type="SAM" id="SignalP"/>
    </source>
</evidence>
<dbReference type="GO" id="GO:0000009">
    <property type="term" value="F:alpha-1,6-mannosyltransferase activity"/>
    <property type="evidence" value="ECO:0007669"/>
    <property type="project" value="InterPro"/>
</dbReference>
<keyword evidence="7" id="KW-0256">Endoplasmic reticulum</keyword>
<keyword evidence="3" id="KW-0337">GPI-anchor biosynthesis</keyword>
<evidence type="ECO:0000256" key="3">
    <source>
        <dbReference type="ARBA" id="ARBA00022502"/>
    </source>
</evidence>
<dbReference type="PANTHER" id="PTHR12468">
    <property type="entry name" value="GPI MANNOSYLTRANSFERASE 2"/>
    <property type="match status" value="1"/>
</dbReference>
<comment type="subcellular location">
    <subcellularLocation>
        <location evidence="1">Endoplasmic reticulum membrane</location>
        <topology evidence="1">Multi-pass membrane protein</topology>
    </subcellularLocation>
</comment>
<evidence type="ECO:0000313" key="13">
    <source>
        <dbReference type="Proteomes" id="UP000244978"/>
    </source>
</evidence>
<comment type="pathway">
    <text evidence="2">Glycolipid biosynthesis; glycosylphosphatidylinositol-anchor biosynthesis.</text>
</comment>
<gene>
    <name evidence="12" type="ORF">DF220_09365</name>
</gene>
<keyword evidence="5" id="KW-0808">Transferase</keyword>
<evidence type="ECO:0000256" key="8">
    <source>
        <dbReference type="ARBA" id="ARBA00022989"/>
    </source>
</evidence>
<dbReference type="AlphaFoldDB" id="A0A2U1T2A3"/>
<keyword evidence="4" id="KW-0328">Glycosyltransferase</keyword>
<accession>A0A2U1T2A3</accession>
<feature type="signal peptide" evidence="11">
    <location>
        <begin position="1"/>
        <end position="19"/>
    </location>
</feature>
<dbReference type="PANTHER" id="PTHR12468:SF2">
    <property type="entry name" value="GPI MANNOSYLTRANSFERASE 2"/>
    <property type="match status" value="1"/>
</dbReference>
<keyword evidence="11" id="KW-0732">Signal</keyword>
<keyword evidence="8 10" id="KW-1133">Transmembrane helix</keyword>
<dbReference type="Proteomes" id="UP000244978">
    <property type="component" value="Unassembled WGS sequence"/>
</dbReference>
<keyword evidence="9 10" id="KW-0472">Membrane</keyword>
<evidence type="ECO:0000313" key="12">
    <source>
        <dbReference type="EMBL" id="PWB98014.1"/>
    </source>
</evidence>
<sequence>MLALGIYALSRALSTTLLAAMYSLAVANDWEFASRRPEGGFFAFLGSWDASFYRQIAENGYPSTLPRDDTGMVAPNEWAFLPLFPWLANGVRAITGLEFYPAAVLVATLCGAGAAVVLFLLTRAKVSQQAALWATAFFCCGPLGFLLQVAYAESLFLLLTFGSLLALVRRHYWLLTVLAMAAAFSRPGALAIALALGIHLVLRWVGDEPFPWRDRISIVLGGILISAAGLSWPFIASAATGSENAYLETELAWWVPLVGRQEFVPLAPWFLLAARWAGVAGIVAVVAVVALSVVFLTRKSTLALGSEIVSYAASYGLYLFAVFLPQQSTLRLLMPLAPLLASDLFTSTPRRRWAVLSIGAALQPVAIVLLWFLSFP</sequence>
<evidence type="ECO:0000256" key="7">
    <source>
        <dbReference type="ARBA" id="ARBA00022824"/>
    </source>
</evidence>
<evidence type="ECO:0000256" key="1">
    <source>
        <dbReference type="ARBA" id="ARBA00004477"/>
    </source>
</evidence>
<evidence type="ECO:0000256" key="9">
    <source>
        <dbReference type="ARBA" id="ARBA00023136"/>
    </source>
</evidence>
<evidence type="ECO:0008006" key="14">
    <source>
        <dbReference type="Google" id="ProtNLM"/>
    </source>
</evidence>
<evidence type="ECO:0000256" key="10">
    <source>
        <dbReference type="SAM" id="Phobius"/>
    </source>
</evidence>
<dbReference type="GO" id="GO:0006506">
    <property type="term" value="P:GPI anchor biosynthetic process"/>
    <property type="evidence" value="ECO:0007669"/>
    <property type="project" value="UniProtKB-UniPathway"/>
</dbReference>
<feature type="transmembrane region" description="Helical" evidence="10">
    <location>
        <begin position="171"/>
        <end position="204"/>
    </location>
</feature>
<organism evidence="12 13">
    <name type="scientific">Homoserinimonas hongtaonis</name>
    <dbReference type="NCBI Taxonomy" id="2079791"/>
    <lineage>
        <taxon>Bacteria</taxon>
        <taxon>Bacillati</taxon>
        <taxon>Actinomycetota</taxon>
        <taxon>Actinomycetes</taxon>
        <taxon>Micrococcales</taxon>
        <taxon>Microbacteriaceae</taxon>
        <taxon>Homoserinimonas</taxon>
    </lineage>
</organism>
<feature type="transmembrane region" description="Helical" evidence="10">
    <location>
        <begin position="130"/>
        <end position="151"/>
    </location>
</feature>
<dbReference type="EMBL" id="QEEX01000001">
    <property type="protein sequence ID" value="PWB98014.1"/>
    <property type="molecule type" value="Genomic_DNA"/>
</dbReference>